<evidence type="ECO:0000256" key="3">
    <source>
        <dbReference type="ARBA" id="ARBA00022729"/>
    </source>
</evidence>
<sequence>MSSKQSSIATLLMAFGIFFCSSDLIRIEAKRSLQLEMNPGCVMDFCRNISVAYIRSFNSDSIVSERNASSSNASSSCYHFLWIFTRKYTPTIFLFESDPNARLMIDWKKFDRSRFNNITSNFIDFIDGEIQQSFGLELSQLFVRNMTTKQLIQTIPIDGLGWRSNIIKTNRSIWIKFIGDDPRIASISFELEATKLINEIDQHLPRLTLSESSNLVRLTLENININEKLENPIDHLQVCANFTTVLGGDAISNQLIVERTIDDEFTPGVFQDYRFEMRTKNLMNQTRSSFISWKPIAYYDHSYELSKSLKVLPPSIDTDERYRLRSIGSALNGYFFNRKYYLVRMSNLSFNSIDDEDFNLDNSTSIEFSFTINLKPLDSKTFSTTITIFLICLTIIFTITMILFVINFFQIIFRKLFCSNYNNLSNIGDATI</sequence>
<evidence type="ECO:0000256" key="2">
    <source>
        <dbReference type="ARBA" id="ARBA00022692"/>
    </source>
</evidence>
<evidence type="ECO:0000313" key="12">
    <source>
        <dbReference type="EMBL" id="KAF7492411.1"/>
    </source>
</evidence>
<keyword evidence="3" id="KW-0732">Signal</keyword>
<evidence type="ECO:0000256" key="7">
    <source>
        <dbReference type="ARBA" id="ARBA00023228"/>
    </source>
</evidence>
<gene>
    <name evidence="12" type="ORF">SSS_5701</name>
</gene>
<keyword evidence="14" id="KW-1185">Reference proteome</keyword>
<comment type="function">
    <text evidence="8">Required to protect lysosomal transporter MFSD1 from lysosomal proteolysis and for MFSD1 lysosomal localization.</text>
</comment>
<feature type="transmembrane region" description="Helical" evidence="11">
    <location>
        <begin position="386"/>
        <end position="409"/>
    </location>
</feature>
<evidence type="ECO:0000256" key="1">
    <source>
        <dbReference type="ARBA" id="ARBA00010599"/>
    </source>
</evidence>
<reference evidence="13" key="3">
    <citation type="submission" date="2022-06" db="UniProtKB">
        <authorList>
            <consortium name="EnsemblMetazoa"/>
        </authorList>
    </citation>
    <scope>IDENTIFICATION</scope>
</reference>
<accession>A0A834RBG2</accession>
<evidence type="ECO:0000256" key="8">
    <source>
        <dbReference type="ARBA" id="ARBA00024176"/>
    </source>
</evidence>
<evidence type="ECO:0000256" key="11">
    <source>
        <dbReference type="SAM" id="Phobius"/>
    </source>
</evidence>
<evidence type="ECO:0000256" key="4">
    <source>
        <dbReference type="ARBA" id="ARBA00022989"/>
    </source>
</evidence>
<dbReference type="Proteomes" id="UP000070412">
    <property type="component" value="Unassembled WGS sequence"/>
</dbReference>
<keyword evidence="2 11" id="KW-0812">Transmembrane</keyword>
<reference evidence="14" key="1">
    <citation type="journal article" date="2020" name="PLoS Negl. Trop. Dis.">
        <title>High-quality nuclear genome for Sarcoptes scabiei-A critical resource for a neglected parasite.</title>
        <authorList>
            <person name="Korhonen P.K."/>
            <person name="Gasser R.B."/>
            <person name="Ma G."/>
            <person name="Wang T."/>
            <person name="Stroehlein A.J."/>
            <person name="Young N.D."/>
            <person name="Ang C.S."/>
            <person name="Fernando D.D."/>
            <person name="Lu H.C."/>
            <person name="Taylor S."/>
            <person name="Reynolds S.L."/>
            <person name="Mofiz E."/>
            <person name="Najaraj S.H."/>
            <person name="Gowda H."/>
            <person name="Madugundu A."/>
            <person name="Renuse S."/>
            <person name="Holt D."/>
            <person name="Pandey A."/>
            <person name="Papenfuss A.T."/>
            <person name="Fischer K."/>
        </authorList>
    </citation>
    <scope>NUCLEOTIDE SEQUENCE [LARGE SCALE GENOMIC DNA]</scope>
</reference>
<comment type="subcellular location">
    <subcellularLocation>
        <location evidence="9">Lysosome membrane</location>
        <topology evidence="9">Single-pass type I membrane protein</topology>
        <orientation evidence="9">Lumenal side</orientation>
    </subcellularLocation>
</comment>
<proteinExistence type="inferred from homology"/>
<dbReference type="GO" id="GO:0005765">
    <property type="term" value="C:lysosomal membrane"/>
    <property type="evidence" value="ECO:0007669"/>
    <property type="project" value="UniProtKB-SubCell"/>
</dbReference>
<protein>
    <submittedName>
        <fullName evidence="12 13">Uncharacterized protein</fullName>
    </submittedName>
</protein>
<evidence type="ECO:0000313" key="13">
    <source>
        <dbReference type="EnsemblMetazoa" id="KAF7492411.1"/>
    </source>
</evidence>
<dbReference type="PANTHER" id="PTHR31981:SF1">
    <property type="entry name" value="GLYCOSYLATED LYSOSOMAL MEMBRANE PROTEIN"/>
    <property type="match status" value="1"/>
</dbReference>
<keyword evidence="7" id="KW-0458">Lysosome</keyword>
<evidence type="ECO:0000256" key="6">
    <source>
        <dbReference type="ARBA" id="ARBA00023180"/>
    </source>
</evidence>
<organism evidence="12">
    <name type="scientific">Sarcoptes scabiei</name>
    <name type="common">Itch mite</name>
    <name type="synonym">Acarus scabiei</name>
    <dbReference type="NCBI Taxonomy" id="52283"/>
    <lineage>
        <taxon>Eukaryota</taxon>
        <taxon>Metazoa</taxon>
        <taxon>Ecdysozoa</taxon>
        <taxon>Arthropoda</taxon>
        <taxon>Chelicerata</taxon>
        <taxon>Arachnida</taxon>
        <taxon>Acari</taxon>
        <taxon>Acariformes</taxon>
        <taxon>Sarcoptiformes</taxon>
        <taxon>Astigmata</taxon>
        <taxon>Psoroptidia</taxon>
        <taxon>Sarcoptoidea</taxon>
        <taxon>Sarcoptidae</taxon>
        <taxon>Sarcoptinae</taxon>
        <taxon>Sarcoptes</taxon>
    </lineage>
</organism>
<dbReference type="AlphaFoldDB" id="A0A834RBG2"/>
<evidence type="ECO:0000256" key="9">
    <source>
        <dbReference type="ARBA" id="ARBA00024189"/>
    </source>
</evidence>
<reference evidence="12" key="2">
    <citation type="submission" date="2020-01" db="EMBL/GenBank/DDBJ databases">
        <authorList>
            <person name="Korhonen P.K.K."/>
            <person name="Guangxu M.G."/>
            <person name="Wang T.W."/>
            <person name="Stroehlein A.J.S."/>
            <person name="Young N.D."/>
            <person name="Ang C.-S.A."/>
            <person name="Fernando D.W.F."/>
            <person name="Lu H.L."/>
            <person name="Taylor S.T."/>
            <person name="Ehtesham M.E.M."/>
            <person name="Najaraj S.H.N."/>
            <person name="Harsha G.H.G."/>
            <person name="Madugundu A.M."/>
            <person name="Renuse S.R."/>
            <person name="Holt D.H."/>
            <person name="Pandey A.P."/>
            <person name="Papenfuss A.P."/>
            <person name="Gasser R.B.G."/>
            <person name="Fischer K.F."/>
        </authorList>
    </citation>
    <scope>NUCLEOTIDE SEQUENCE</scope>
    <source>
        <strain evidence="12">SSS_KF_BRIS2020</strain>
    </source>
</reference>
<keyword evidence="4 11" id="KW-1133">Transmembrane helix</keyword>
<evidence type="ECO:0000313" key="14">
    <source>
        <dbReference type="Proteomes" id="UP000070412"/>
    </source>
</evidence>
<keyword evidence="6" id="KW-0325">Glycoprotein</keyword>
<dbReference type="Pfam" id="PF15065">
    <property type="entry name" value="NCU-G1"/>
    <property type="match status" value="1"/>
</dbReference>
<dbReference type="EnsemblMetazoa" id="SSS_5701s_mrna">
    <property type="protein sequence ID" value="KAF7492411.1"/>
    <property type="gene ID" value="SSS_5701"/>
</dbReference>
<name>A0A834RBG2_SARSC</name>
<dbReference type="OrthoDB" id="6264340at2759"/>
<dbReference type="PANTHER" id="PTHR31981">
    <property type="entry name" value="GLYCOSYLATED LYSOSOMAL MEMBRANE PROTEIN"/>
    <property type="match status" value="1"/>
</dbReference>
<evidence type="ECO:0000256" key="10">
    <source>
        <dbReference type="ARBA" id="ARBA00044960"/>
    </source>
</evidence>
<comment type="subunit">
    <text evidence="10">Interacts (via lumenal domain) with lysosomal protein MFSD1; the interaction starts while both proteins are still in the endoplasmic reticulum and is required for stabilization of MFSD1 in lysosomes but has no direct effect on its targeting to lysosomes or transporter activity.</text>
</comment>
<evidence type="ECO:0000256" key="5">
    <source>
        <dbReference type="ARBA" id="ARBA00023136"/>
    </source>
</evidence>
<dbReference type="InterPro" id="IPR029382">
    <property type="entry name" value="NCU-G1"/>
</dbReference>
<keyword evidence="5 11" id="KW-0472">Membrane</keyword>
<comment type="similarity">
    <text evidence="1">Belongs to the GLMP family.</text>
</comment>
<dbReference type="EMBL" id="WVUK01000056">
    <property type="protein sequence ID" value="KAF7492411.1"/>
    <property type="molecule type" value="Genomic_DNA"/>
</dbReference>